<evidence type="ECO:0000313" key="2">
    <source>
        <dbReference type="EMBL" id="GFO32311.1"/>
    </source>
</evidence>
<gene>
    <name evidence="2" type="ORF">PoB_005881600</name>
</gene>
<reference evidence="2 3" key="1">
    <citation type="journal article" date="2021" name="Elife">
        <title>Chloroplast acquisition without the gene transfer in kleptoplastic sea slugs, Plakobranchus ocellatus.</title>
        <authorList>
            <person name="Maeda T."/>
            <person name="Takahashi S."/>
            <person name="Yoshida T."/>
            <person name="Shimamura S."/>
            <person name="Takaki Y."/>
            <person name="Nagai Y."/>
            <person name="Toyoda A."/>
            <person name="Suzuki Y."/>
            <person name="Arimoto A."/>
            <person name="Ishii H."/>
            <person name="Satoh N."/>
            <person name="Nishiyama T."/>
            <person name="Hasebe M."/>
            <person name="Maruyama T."/>
            <person name="Minagawa J."/>
            <person name="Obokata J."/>
            <person name="Shigenobu S."/>
        </authorList>
    </citation>
    <scope>NUCLEOTIDE SEQUENCE [LARGE SCALE GENOMIC DNA]</scope>
</reference>
<dbReference type="AlphaFoldDB" id="A0AAV4CKZ7"/>
<evidence type="ECO:0000313" key="3">
    <source>
        <dbReference type="Proteomes" id="UP000735302"/>
    </source>
</evidence>
<dbReference type="GO" id="GO:0010008">
    <property type="term" value="C:endosome membrane"/>
    <property type="evidence" value="ECO:0007669"/>
    <property type="project" value="TreeGrafter"/>
</dbReference>
<dbReference type="Gene3D" id="1.25.10.10">
    <property type="entry name" value="Leucine-rich Repeat Variant"/>
    <property type="match status" value="1"/>
</dbReference>
<keyword evidence="1" id="KW-0812">Transmembrane</keyword>
<sequence length="335" mass="37294">MRVAQEAVAVVLVVNMEIFVWMMMMIGVIILSITVMLKDIVTESSSFDLVAFVPLLNERIYTRNPFAIQFVDSWIKVLDAVPDINVLVLLPEILDGFFQILGDNSNEIRKMCQNVLAEFLEDDLIQFTAISWLREFILLAGRSMLPHVIRILNSVLPCLSYSDEGRKSSYGSTSLSSVNSKVSNTLGFDPAIVWDDQPTPTVENVSLQTHIDSLSPAAPEADAAKNSSAMIQLEIPSVIKVLQRLLGHETIQTRVAALKWFNLLLVKTPNKTFRHIDDFFDLLMTTLADPSDDVVLLDLEVLSQISSNPAGFGLPDNKTVHQSHLARINLLESSN</sequence>
<name>A0AAV4CKZ7_9GAST</name>
<comment type="caution">
    <text evidence="2">The sequence shown here is derived from an EMBL/GenBank/DDBJ whole genome shotgun (WGS) entry which is preliminary data.</text>
</comment>
<dbReference type="EMBL" id="BLXT01006579">
    <property type="protein sequence ID" value="GFO32311.1"/>
    <property type="molecule type" value="Genomic_DNA"/>
</dbReference>
<dbReference type="SUPFAM" id="SSF48371">
    <property type="entry name" value="ARM repeat"/>
    <property type="match status" value="1"/>
</dbReference>
<dbReference type="Proteomes" id="UP000735302">
    <property type="component" value="Unassembled WGS sequence"/>
</dbReference>
<dbReference type="InterPro" id="IPR026825">
    <property type="entry name" value="Vac14"/>
</dbReference>
<dbReference type="InterPro" id="IPR016024">
    <property type="entry name" value="ARM-type_fold"/>
</dbReference>
<keyword evidence="1" id="KW-1133">Transmembrane helix</keyword>
<evidence type="ECO:0000256" key="1">
    <source>
        <dbReference type="SAM" id="Phobius"/>
    </source>
</evidence>
<keyword evidence="1" id="KW-0472">Membrane</keyword>
<accession>A0AAV4CKZ7</accession>
<feature type="transmembrane region" description="Helical" evidence="1">
    <location>
        <begin position="18"/>
        <end position="37"/>
    </location>
</feature>
<dbReference type="PANTHER" id="PTHR16023">
    <property type="entry name" value="TAX1 BINDING PROTEIN-RELATED"/>
    <property type="match status" value="1"/>
</dbReference>
<dbReference type="PANTHER" id="PTHR16023:SF0">
    <property type="entry name" value="PROTEIN VAC14 HOMOLOG"/>
    <property type="match status" value="1"/>
</dbReference>
<dbReference type="GO" id="GO:0006661">
    <property type="term" value="P:phosphatidylinositol biosynthetic process"/>
    <property type="evidence" value="ECO:0007669"/>
    <property type="project" value="InterPro"/>
</dbReference>
<keyword evidence="3" id="KW-1185">Reference proteome</keyword>
<proteinExistence type="predicted"/>
<dbReference type="InterPro" id="IPR011989">
    <property type="entry name" value="ARM-like"/>
</dbReference>
<organism evidence="2 3">
    <name type="scientific">Plakobranchus ocellatus</name>
    <dbReference type="NCBI Taxonomy" id="259542"/>
    <lineage>
        <taxon>Eukaryota</taxon>
        <taxon>Metazoa</taxon>
        <taxon>Spiralia</taxon>
        <taxon>Lophotrochozoa</taxon>
        <taxon>Mollusca</taxon>
        <taxon>Gastropoda</taxon>
        <taxon>Heterobranchia</taxon>
        <taxon>Euthyneura</taxon>
        <taxon>Panpulmonata</taxon>
        <taxon>Sacoglossa</taxon>
        <taxon>Placobranchoidea</taxon>
        <taxon>Plakobranchidae</taxon>
        <taxon>Plakobranchus</taxon>
    </lineage>
</organism>
<protein>
    <submittedName>
        <fullName evidence="2">Protein vac14 homolog</fullName>
    </submittedName>
</protein>
<dbReference type="GO" id="GO:0070772">
    <property type="term" value="C:PAS complex"/>
    <property type="evidence" value="ECO:0007669"/>
    <property type="project" value="InterPro"/>
</dbReference>